<dbReference type="InterPro" id="IPR055187">
    <property type="entry name" value="C2CH-3rd_BIRD-IDD"/>
</dbReference>
<keyword evidence="5" id="KW-0805">Transcription regulation</keyword>
<dbReference type="PANTHER" id="PTHR10593:SF153">
    <property type="entry name" value="C2H2-TYPE DOMAIN-CONTAINING PROTEIN"/>
    <property type="match status" value="1"/>
</dbReference>
<evidence type="ECO:0000256" key="7">
    <source>
        <dbReference type="ARBA" id="ARBA00023163"/>
    </source>
</evidence>
<keyword evidence="6" id="KW-0238">DNA-binding</keyword>
<dbReference type="FunFam" id="3.30.160.60:FF:000554">
    <property type="entry name" value="protein indeterminate-domain 12-like"/>
    <property type="match status" value="1"/>
</dbReference>
<dbReference type="InterPro" id="IPR036236">
    <property type="entry name" value="Znf_C2H2_sf"/>
</dbReference>
<evidence type="ECO:0000256" key="3">
    <source>
        <dbReference type="ARBA" id="ARBA00022771"/>
    </source>
</evidence>
<dbReference type="GO" id="GO:0006355">
    <property type="term" value="P:regulation of DNA-templated transcription"/>
    <property type="evidence" value="ECO:0007669"/>
    <property type="project" value="UniProtKB-ARBA"/>
</dbReference>
<dbReference type="AlphaFoldDB" id="A0A397XX82"/>
<dbReference type="PROSITE" id="PS50157">
    <property type="entry name" value="ZINC_FINGER_C2H2_2"/>
    <property type="match status" value="1"/>
</dbReference>
<dbReference type="SMART" id="SM00355">
    <property type="entry name" value="ZnF_C2H2"/>
    <property type="match status" value="3"/>
</dbReference>
<sequence>MSSSYSQSIPLIATGANNFNQKEMEMTMTQKRNTFVSPSLRKQRNQPGNRNPDAEVIALSPKTIMATNRFLCEVCNRGFNREQNLQLHGRVHNLPWKPKQKSEKEARRKVYICPEPTCVHHDPSHALRDFTAIKKHYYRKHGEKQWKCDKCPKSYALQSDWKTHSKICGIKVHRCDCGTTFSRRENYNAHKALCDALNQESGRNPTGSITNMAAAAGGSDGRQDFYGGAASALGRLQDFYACAASALGRQDFYGGAASALGRHGFYRGAASALSHTQFGNNSNTGYNLNRSSSNKFEGFVPHPTNPNPGPTNFPMQCPSNQASLAHNDQSLRSQHDLISLGARINNNNNNTNHGYFQNNTKTSNQTLFAHGADINDPSVWQRGLTPSSSSGVVVNGFGDNDKGNLQGRMNSLAMTTNQQGWSASNIFGPHFGNNLSMGGSDVLTLGVNGGGVSKGRGDRNPAPLDTQMKFAYPNRPFGNP</sequence>
<gene>
    <name evidence="11" type="ORF">BRARA_I02663</name>
</gene>
<organism evidence="11 12">
    <name type="scientific">Brassica campestris</name>
    <name type="common">Field mustard</name>
    <dbReference type="NCBI Taxonomy" id="3711"/>
    <lineage>
        <taxon>Eukaryota</taxon>
        <taxon>Viridiplantae</taxon>
        <taxon>Streptophyta</taxon>
        <taxon>Embryophyta</taxon>
        <taxon>Tracheophyta</taxon>
        <taxon>Spermatophyta</taxon>
        <taxon>Magnoliopsida</taxon>
        <taxon>eudicotyledons</taxon>
        <taxon>Gunneridae</taxon>
        <taxon>Pentapetalae</taxon>
        <taxon>rosids</taxon>
        <taxon>malvids</taxon>
        <taxon>Brassicales</taxon>
        <taxon>Brassicaceae</taxon>
        <taxon>Brassiceae</taxon>
        <taxon>Brassica</taxon>
    </lineage>
</organism>
<protein>
    <recommendedName>
        <fullName evidence="10">C2H2-type domain-containing protein</fullName>
    </recommendedName>
</protein>
<dbReference type="PROSITE" id="PS00028">
    <property type="entry name" value="ZINC_FINGER_C2H2_1"/>
    <property type="match status" value="1"/>
</dbReference>
<keyword evidence="2" id="KW-0677">Repeat</keyword>
<dbReference type="Gene3D" id="3.30.160.60">
    <property type="entry name" value="Classic Zinc Finger"/>
    <property type="match status" value="2"/>
</dbReference>
<keyword evidence="3 8" id="KW-0863">Zinc-finger</keyword>
<evidence type="ECO:0000256" key="9">
    <source>
        <dbReference type="SAM" id="MobiDB-lite"/>
    </source>
</evidence>
<dbReference type="SUPFAM" id="SSF57667">
    <property type="entry name" value="beta-beta-alpha zinc fingers"/>
    <property type="match status" value="1"/>
</dbReference>
<dbReference type="GO" id="GO:0003677">
    <property type="term" value="F:DNA binding"/>
    <property type="evidence" value="ECO:0007669"/>
    <property type="project" value="UniProtKB-KW"/>
</dbReference>
<name>A0A397XX82_BRACM</name>
<evidence type="ECO:0000256" key="2">
    <source>
        <dbReference type="ARBA" id="ARBA00022737"/>
    </source>
</evidence>
<dbReference type="Pfam" id="PF22996">
    <property type="entry name" value="C2H2-2nd_BIRD-IDD"/>
    <property type="match status" value="1"/>
</dbReference>
<dbReference type="GO" id="GO:0008270">
    <property type="term" value="F:zinc ion binding"/>
    <property type="evidence" value="ECO:0007669"/>
    <property type="project" value="UniProtKB-KW"/>
</dbReference>
<dbReference type="Pfam" id="PF12874">
    <property type="entry name" value="zf-met"/>
    <property type="match status" value="1"/>
</dbReference>
<keyword evidence="4" id="KW-0862">Zinc</keyword>
<feature type="region of interest" description="Disordered" evidence="9">
    <location>
        <begin position="452"/>
        <end position="480"/>
    </location>
</feature>
<dbReference type="PANTHER" id="PTHR10593">
    <property type="entry name" value="SERINE/THREONINE-PROTEIN KINASE RIO"/>
    <property type="match status" value="1"/>
</dbReference>
<dbReference type="InterPro" id="IPR055185">
    <property type="entry name" value="C2CH-4th_BIRD-IDD"/>
</dbReference>
<evidence type="ECO:0000256" key="1">
    <source>
        <dbReference type="ARBA" id="ARBA00022723"/>
    </source>
</evidence>
<dbReference type="InterPro" id="IPR013087">
    <property type="entry name" value="Znf_C2H2_type"/>
</dbReference>
<reference evidence="11 12" key="1">
    <citation type="submission" date="2018-06" db="EMBL/GenBank/DDBJ databases">
        <title>WGS assembly of Brassica rapa FPsc.</title>
        <authorList>
            <person name="Bowman J."/>
            <person name="Kohchi T."/>
            <person name="Yamato K."/>
            <person name="Jenkins J."/>
            <person name="Shu S."/>
            <person name="Ishizaki K."/>
            <person name="Yamaoka S."/>
            <person name="Nishihama R."/>
            <person name="Nakamura Y."/>
            <person name="Berger F."/>
            <person name="Adam C."/>
            <person name="Aki S."/>
            <person name="Althoff F."/>
            <person name="Araki T."/>
            <person name="Arteaga-Vazquez M."/>
            <person name="Balasubrmanian S."/>
            <person name="Bauer D."/>
            <person name="Boehm C."/>
            <person name="Briginshaw L."/>
            <person name="Caballero-Perez J."/>
            <person name="Catarino B."/>
            <person name="Chen F."/>
            <person name="Chiyoda S."/>
            <person name="Chovatia M."/>
            <person name="Davies K."/>
            <person name="Delmans M."/>
            <person name="Demura T."/>
            <person name="Dierschke T."/>
            <person name="Dolan L."/>
            <person name="Dorantes-Acosta A."/>
            <person name="Eklund D."/>
            <person name="Florent S."/>
            <person name="Flores-Sandoval E."/>
            <person name="Fujiyama A."/>
            <person name="Fukuzawa H."/>
            <person name="Galik B."/>
            <person name="Grimanelli D."/>
            <person name="Grimwood J."/>
            <person name="Grossniklaus U."/>
            <person name="Hamada T."/>
            <person name="Haseloff J."/>
            <person name="Hetherington A."/>
            <person name="Higo A."/>
            <person name="Hirakawa Y."/>
            <person name="Hundley H."/>
            <person name="Ikeda Y."/>
            <person name="Inoue K."/>
            <person name="Inoue S."/>
            <person name="Ishida S."/>
            <person name="Jia Q."/>
            <person name="Kakita M."/>
            <person name="Kanazawa T."/>
            <person name="Kawai Y."/>
            <person name="Kawashima T."/>
            <person name="Kennedy M."/>
            <person name="Kinose K."/>
            <person name="Kinoshita T."/>
            <person name="Kohara Y."/>
            <person name="Koide E."/>
            <person name="Komatsu K."/>
            <person name="Kopischke S."/>
            <person name="Kubo M."/>
            <person name="Kyozuka J."/>
            <person name="Lagercrantz U."/>
            <person name="Lin S."/>
            <person name="Lindquist E."/>
            <person name="Lipzen A."/>
            <person name="Lu C."/>
            <person name="Luna E."/>
            <person name="Martienssen R."/>
            <person name="Minamino N."/>
            <person name="Mizutani M."/>
            <person name="Mizutani M."/>
            <person name="Mochizuki N."/>
            <person name="Monte I."/>
            <person name="Mosher R."/>
            <person name="Nagasaki H."/>
            <person name="Nakagami H."/>
            <person name="Naramoto S."/>
            <person name="Nishitani K."/>
            <person name="Ohtani M."/>
            <person name="Okamoto T."/>
            <person name="Okumura M."/>
            <person name="Phillips J."/>
            <person name="Pollak B."/>
            <person name="Reinders A."/>
            <person name="Roevekamp M."/>
            <person name="Sano R."/>
            <person name="Sawa S."/>
            <person name="Schmid M."/>
            <person name="Shirakawa M."/>
            <person name="Solano R."/>
            <person name="Spunde A."/>
            <person name="Suetsugu N."/>
            <person name="Sugano S."/>
            <person name="Sugiyama A."/>
            <person name="Sun R."/>
            <person name="Suzuki Y."/>
            <person name="Takenaka M."/>
            <person name="Takezawa D."/>
            <person name="Tomogane H."/>
            <person name="Tsuzuki M."/>
            <person name="Ueda T."/>
            <person name="Umeda M."/>
            <person name="Ward J."/>
            <person name="Watanabe Y."/>
            <person name="Yazaki K."/>
            <person name="Yokoyama R."/>
            <person name="Yoshitake Y."/>
            <person name="Yotsui I."/>
            <person name="Zachgo S."/>
            <person name="Schmutz J."/>
        </authorList>
    </citation>
    <scope>NUCLEOTIDE SEQUENCE [LARGE SCALE GENOMIC DNA]</scope>
    <source>
        <strain evidence="12">cv. B-3</strain>
    </source>
</reference>
<dbReference type="InterPro" id="IPR031140">
    <property type="entry name" value="IDD1-16"/>
</dbReference>
<accession>A0A397XX82</accession>
<evidence type="ECO:0000259" key="10">
    <source>
        <dbReference type="PROSITE" id="PS50157"/>
    </source>
</evidence>
<keyword evidence="7" id="KW-0804">Transcription</keyword>
<dbReference type="Pfam" id="PF22992">
    <property type="entry name" value="C2CH-4th_BIRD-IDD"/>
    <property type="match status" value="1"/>
</dbReference>
<evidence type="ECO:0000256" key="6">
    <source>
        <dbReference type="ARBA" id="ARBA00023125"/>
    </source>
</evidence>
<evidence type="ECO:0000256" key="8">
    <source>
        <dbReference type="PROSITE-ProRule" id="PRU00042"/>
    </source>
</evidence>
<dbReference type="InterPro" id="IPR055186">
    <property type="entry name" value="C2H2-2nd_BIRD-IDD"/>
</dbReference>
<dbReference type="Proteomes" id="UP000264353">
    <property type="component" value="Chromosome A9"/>
</dbReference>
<proteinExistence type="predicted"/>
<evidence type="ECO:0000313" key="12">
    <source>
        <dbReference type="Proteomes" id="UP000264353"/>
    </source>
</evidence>
<keyword evidence="1" id="KW-0479">Metal-binding</keyword>
<evidence type="ECO:0000313" key="11">
    <source>
        <dbReference type="EMBL" id="RID45969.1"/>
    </source>
</evidence>
<feature type="domain" description="C2H2-type" evidence="10">
    <location>
        <begin position="70"/>
        <end position="92"/>
    </location>
</feature>
<dbReference type="EMBL" id="CM010636">
    <property type="protein sequence ID" value="RID45969.1"/>
    <property type="molecule type" value="Genomic_DNA"/>
</dbReference>
<evidence type="ECO:0000256" key="4">
    <source>
        <dbReference type="ARBA" id="ARBA00022833"/>
    </source>
</evidence>
<dbReference type="Pfam" id="PF22995">
    <property type="entry name" value="C2CH-3rd_BIRD-IDD"/>
    <property type="match status" value="1"/>
</dbReference>
<evidence type="ECO:0000256" key="5">
    <source>
        <dbReference type="ARBA" id="ARBA00023015"/>
    </source>
</evidence>